<feature type="region of interest" description="Disordered" evidence="13">
    <location>
        <begin position="745"/>
        <end position="776"/>
    </location>
</feature>
<evidence type="ECO:0000256" key="7">
    <source>
        <dbReference type="ARBA" id="ARBA00022840"/>
    </source>
</evidence>
<dbReference type="Gene3D" id="3.30.200.20">
    <property type="entry name" value="Phosphorylase Kinase, domain 1"/>
    <property type="match status" value="1"/>
</dbReference>
<feature type="domain" description="EGF-like" evidence="16">
    <location>
        <begin position="291"/>
        <end position="327"/>
    </location>
</feature>
<keyword evidence="4 14" id="KW-0732">Signal</keyword>
<keyword evidence="20" id="KW-1185">Reference proteome</keyword>
<accession>A0ABU6Q9G3</accession>
<evidence type="ECO:0000256" key="9">
    <source>
        <dbReference type="ARBA" id="ARBA00023180"/>
    </source>
</evidence>
<comment type="caution">
    <text evidence="12">Lacks conserved residue(s) required for the propagation of feature annotation.</text>
</comment>
<keyword evidence="7" id="KW-0067">ATP-binding</keyword>
<dbReference type="InterPro" id="IPR003609">
    <property type="entry name" value="Pan_app"/>
</dbReference>
<evidence type="ECO:0000313" key="19">
    <source>
        <dbReference type="EMBL" id="MED6108483.1"/>
    </source>
</evidence>
<dbReference type="PROSITE" id="PS00108">
    <property type="entry name" value="PROTEIN_KINASE_ST"/>
    <property type="match status" value="1"/>
</dbReference>
<dbReference type="Pfam" id="PF08276">
    <property type="entry name" value="PAN_2"/>
    <property type="match status" value="1"/>
</dbReference>
<dbReference type="InterPro" id="IPR000742">
    <property type="entry name" value="EGF"/>
</dbReference>
<evidence type="ECO:0000256" key="1">
    <source>
        <dbReference type="ARBA" id="ARBA00012513"/>
    </source>
</evidence>
<evidence type="ECO:0000259" key="18">
    <source>
        <dbReference type="PROSITE" id="PS50948"/>
    </source>
</evidence>
<reference evidence="19 20" key="1">
    <citation type="journal article" date="2023" name="Plants (Basel)">
        <title>Bridging the Gap: Combining Genomics and Transcriptomics Approaches to Understand Stylosanthes scabra, an Orphan Legume from the Brazilian Caatinga.</title>
        <authorList>
            <person name="Ferreira-Neto J.R.C."/>
            <person name="da Silva M.D."/>
            <person name="Binneck E."/>
            <person name="de Melo N.F."/>
            <person name="da Silva R.H."/>
            <person name="de Melo A.L.T.M."/>
            <person name="Pandolfi V."/>
            <person name="Bustamante F.O."/>
            <person name="Brasileiro-Vidal A.C."/>
            <person name="Benko-Iseppon A.M."/>
        </authorList>
    </citation>
    <scope>NUCLEOTIDE SEQUENCE [LARGE SCALE GENOMIC DNA]</scope>
    <source>
        <tissue evidence="19">Leaves</tissue>
    </source>
</reference>
<dbReference type="PROSITE" id="PS50011">
    <property type="entry name" value="PROTEIN_KINASE_DOM"/>
    <property type="match status" value="1"/>
</dbReference>
<evidence type="ECO:0000256" key="10">
    <source>
        <dbReference type="ARBA" id="ARBA00047899"/>
    </source>
</evidence>
<dbReference type="InterPro" id="IPR000858">
    <property type="entry name" value="S_locus_glycoprot_dom"/>
</dbReference>
<evidence type="ECO:0000256" key="5">
    <source>
        <dbReference type="ARBA" id="ARBA00022741"/>
    </source>
</evidence>
<comment type="catalytic activity">
    <reaction evidence="11">
        <text>L-seryl-[protein] + ATP = O-phospho-L-seryl-[protein] + ADP + H(+)</text>
        <dbReference type="Rhea" id="RHEA:17989"/>
        <dbReference type="Rhea" id="RHEA-COMP:9863"/>
        <dbReference type="Rhea" id="RHEA-COMP:11604"/>
        <dbReference type="ChEBI" id="CHEBI:15378"/>
        <dbReference type="ChEBI" id="CHEBI:29999"/>
        <dbReference type="ChEBI" id="CHEBI:30616"/>
        <dbReference type="ChEBI" id="CHEBI:83421"/>
        <dbReference type="ChEBI" id="CHEBI:456216"/>
        <dbReference type="EC" id="2.7.11.1"/>
    </reaction>
</comment>
<dbReference type="SMART" id="SM00473">
    <property type="entry name" value="PAN_AP"/>
    <property type="match status" value="1"/>
</dbReference>
<keyword evidence="5" id="KW-0547">Nucleotide-binding</keyword>
<dbReference type="Gene3D" id="2.90.10.10">
    <property type="entry name" value="Bulb-type lectin domain"/>
    <property type="match status" value="1"/>
</dbReference>
<evidence type="ECO:0000256" key="11">
    <source>
        <dbReference type="ARBA" id="ARBA00048679"/>
    </source>
</evidence>
<dbReference type="Gene3D" id="1.10.510.10">
    <property type="entry name" value="Transferase(Phosphotransferase) domain 1"/>
    <property type="match status" value="1"/>
</dbReference>
<evidence type="ECO:0000259" key="15">
    <source>
        <dbReference type="PROSITE" id="PS50011"/>
    </source>
</evidence>
<dbReference type="Pfam" id="PF07714">
    <property type="entry name" value="PK_Tyr_Ser-Thr"/>
    <property type="match status" value="1"/>
</dbReference>
<feature type="chain" id="PRO_5047259799" description="non-specific serine/threonine protein kinase" evidence="14">
    <location>
        <begin position="25"/>
        <end position="776"/>
    </location>
</feature>
<evidence type="ECO:0000256" key="8">
    <source>
        <dbReference type="ARBA" id="ARBA00023157"/>
    </source>
</evidence>
<dbReference type="PROSITE" id="PS50948">
    <property type="entry name" value="PAN"/>
    <property type="match status" value="1"/>
</dbReference>
<sequence>MTILTFLLFTIPTLLLLFLHQVSSTNDTITQSEPLHDDGSTITSKGGIFELGFFNPGNSTNRYVGIWYKNISVRRVVWVANRDDPIKDNSGVLRISEDGNLVLSMKNQTLVWSANSTTTAKAAVARLLDSGNLVLREDNKEDDEEEGLLWQSFDYPCDTLLPGMKLGYDLRSGLDRKLTAWKNWDDPSTGNLSWAMMLTSDPELVLWKGSVKYHRSGPWAGLGFSGAPLWRGTQLVLQNMINTTSEVYYTYTLIQGTSMITITLVNQTLNLRQRIVWVPQENTWKSFQSVPGDPCDIYNTCGPFGYCISNRSPNCECLEGFTPKSPESWDTIDYSQGCVRSDPWSCKVKDKDGFRKISGLKLPDTTHSWVDGSMKLEDCGAKCMGDCSCTGYSTLNASDGSGCVIWFDDLLDLRVSDGGQDLYVRMAHSEKTTMPEEKKEERGQEDLELPIYDLATIVKATNNFSIHNKLGEGGFGPVYKGTLETGQEIAVKRLSGSSAQGMIEFKNEVILCAKLQHRNLVRVLGCCIQEDEKMLVYEYMSNKSLDLFLFDSIQSKFLDWSKRFDIICAIARGLLYLHQDSRLRIIHRDLKASNILLDYNMNAKISDFGMARLRGGDQDEGNTNRIVGTYGYMAPEYAIDGLFSTKSDVFSFGILMLEIISGKKNKGLTYSGNSYNLMGHAWRLWNEGNLNELIDDCLRDDSSFTNNNNPREIYRCIHIGLLCLQRHPDDRPTIATVVKMLNNDNTLPQPKEPGFLIHDGISPDRERRDTSSSINE</sequence>
<feature type="domain" description="Bulb-type lectin" evidence="17">
    <location>
        <begin position="26"/>
        <end position="148"/>
    </location>
</feature>
<dbReference type="InterPro" id="IPR001245">
    <property type="entry name" value="Ser-Thr/Tyr_kinase_cat_dom"/>
</dbReference>
<keyword evidence="8" id="KW-1015">Disulfide bond</keyword>
<keyword evidence="6" id="KW-0418">Kinase</keyword>
<dbReference type="EMBL" id="JASCZI010000088">
    <property type="protein sequence ID" value="MED6108483.1"/>
    <property type="molecule type" value="Genomic_DNA"/>
</dbReference>
<dbReference type="Proteomes" id="UP001341840">
    <property type="component" value="Unassembled WGS sequence"/>
</dbReference>
<evidence type="ECO:0000256" key="4">
    <source>
        <dbReference type="ARBA" id="ARBA00022729"/>
    </source>
</evidence>
<feature type="compositionally biased region" description="Basic and acidic residues" evidence="13">
    <location>
        <begin position="761"/>
        <end position="770"/>
    </location>
</feature>
<evidence type="ECO:0000259" key="17">
    <source>
        <dbReference type="PROSITE" id="PS50927"/>
    </source>
</evidence>
<feature type="domain" description="Protein kinase" evidence="15">
    <location>
        <begin position="464"/>
        <end position="747"/>
    </location>
</feature>
<gene>
    <name evidence="19" type="ORF">PIB30_024513</name>
</gene>
<dbReference type="Pfam" id="PF00954">
    <property type="entry name" value="S_locus_glycop"/>
    <property type="match status" value="1"/>
</dbReference>
<dbReference type="InterPro" id="IPR036426">
    <property type="entry name" value="Bulb-type_lectin_dom_sf"/>
</dbReference>
<dbReference type="PROSITE" id="PS50927">
    <property type="entry name" value="BULB_LECTIN"/>
    <property type="match status" value="1"/>
</dbReference>
<dbReference type="Pfam" id="PF01453">
    <property type="entry name" value="B_lectin"/>
    <property type="match status" value="1"/>
</dbReference>
<dbReference type="SUPFAM" id="SSF51110">
    <property type="entry name" value="alpha-D-mannose-specific plant lectins"/>
    <property type="match status" value="1"/>
</dbReference>
<feature type="signal peptide" evidence="14">
    <location>
        <begin position="1"/>
        <end position="24"/>
    </location>
</feature>
<name>A0ABU6Q9G3_9FABA</name>
<organism evidence="19 20">
    <name type="scientific">Stylosanthes scabra</name>
    <dbReference type="NCBI Taxonomy" id="79078"/>
    <lineage>
        <taxon>Eukaryota</taxon>
        <taxon>Viridiplantae</taxon>
        <taxon>Streptophyta</taxon>
        <taxon>Embryophyta</taxon>
        <taxon>Tracheophyta</taxon>
        <taxon>Spermatophyta</taxon>
        <taxon>Magnoliopsida</taxon>
        <taxon>eudicotyledons</taxon>
        <taxon>Gunneridae</taxon>
        <taxon>Pentapetalae</taxon>
        <taxon>rosids</taxon>
        <taxon>fabids</taxon>
        <taxon>Fabales</taxon>
        <taxon>Fabaceae</taxon>
        <taxon>Papilionoideae</taxon>
        <taxon>50 kb inversion clade</taxon>
        <taxon>dalbergioids sensu lato</taxon>
        <taxon>Dalbergieae</taxon>
        <taxon>Pterocarpus clade</taxon>
        <taxon>Stylosanthes</taxon>
    </lineage>
</organism>
<dbReference type="InterPro" id="IPR011009">
    <property type="entry name" value="Kinase-like_dom_sf"/>
</dbReference>
<feature type="non-terminal residue" evidence="19">
    <location>
        <position position="776"/>
    </location>
</feature>
<dbReference type="PANTHER" id="PTHR32444:SF234">
    <property type="entry name" value="RECEPTOR-LIKE SERINE_THREONINE-PROTEIN KINASE"/>
    <property type="match status" value="1"/>
</dbReference>
<dbReference type="SMART" id="SM00220">
    <property type="entry name" value="S_TKc"/>
    <property type="match status" value="1"/>
</dbReference>
<evidence type="ECO:0000259" key="16">
    <source>
        <dbReference type="PROSITE" id="PS50026"/>
    </source>
</evidence>
<dbReference type="CDD" id="cd01098">
    <property type="entry name" value="PAN_AP_plant"/>
    <property type="match status" value="1"/>
</dbReference>
<keyword evidence="9" id="KW-0325">Glycoprotein</keyword>
<protein>
    <recommendedName>
        <fullName evidence="1">non-specific serine/threonine protein kinase</fullName>
        <ecNumber evidence="1">2.7.11.1</ecNumber>
    </recommendedName>
</protein>
<evidence type="ECO:0000256" key="13">
    <source>
        <dbReference type="SAM" id="MobiDB-lite"/>
    </source>
</evidence>
<keyword evidence="2" id="KW-0723">Serine/threonine-protein kinase</keyword>
<evidence type="ECO:0000256" key="12">
    <source>
        <dbReference type="PROSITE-ProRule" id="PRU00076"/>
    </source>
</evidence>
<keyword evidence="12" id="KW-0245">EGF-like domain</keyword>
<dbReference type="CDD" id="cd00054">
    <property type="entry name" value="EGF_CA"/>
    <property type="match status" value="1"/>
</dbReference>
<dbReference type="PANTHER" id="PTHR32444">
    <property type="entry name" value="BULB-TYPE LECTIN DOMAIN-CONTAINING PROTEIN"/>
    <property type="match status" value="1"/>
</dbReference>
<dbReference type="InterPro" id="IPR024171">
    <property type="entry name" value="SRK-like_kinase"/>
</dbReference>
<dbReference type="SMART" id="SM00108">
    <property type="entry name" value="B_lectin"/>
    <property type="match status" value="1"/>
</dbReference>
<comment type="catalytic activity">
    <reaction evidence="10">
        <text>L-threonyl-[protein] + ATP = O-phospho-L-threonyl-[protein] + ADP + H(+)</text>
        <dbReference type="Rhea" id="RHEA:46608"/>
        <dbReference type="Rhea" id="RHEA-COMP:11060"/>
        <dbReference type="Rhea" id="RHEA-COMP:11605"/>
        <dbReference type="ChEBI" id="CHEBI:15378"/>
        <dbReference type="ChEBI" id="CHEBI:30013"/>
        <dbReference type="ChEBI" id="CHEBI:30616"/>
        <dbReference type="ChEBI" id="CHEBI:61977"/>
        <dbReference type="ChEBI" id="CHEBI:456216"/>
        <dbReference type="EC" id="2.7.11.1"/>
    </reaction>
</comment>
<evidence type="ECO:0000313" key="20">
    <source>
        <dbReference type="Proteomes" id="UP001341840"/>
    </source>
</evidence>
<dbReference type="SUPFAM" id="SSF56112">
    <property type="entry name" value="Protein kinase-like (PK-like)"/>
    <property type="match status" value="1"/>
</dbReference>
<keyword evidence="3" id="KW-0808">Transferase</keyword>
<dbReference type="CDD" id="cd14066">
    <property type="entry name" value="STKc_IRAK"/>
    <property type="match status" value="1"/>
</dbReference>
<proteinExistence type="predicted"/>
<evidence type="ECO:0000256" key="3">
    <source>
        <dbReference type="ARBA" id="ARBA00022679"/>
    </source>
</evidence>
<dbReference type="InterPro" id="IPR000719">
    <property type="entry name" value="Prot_kinase_dom"/>
</dbReference>
<dbReference type="EC" id="2.7.11.1" evidence="1"/>
<dbReference type="PROSITE" id="PS50026">
    <property type="entry name" value="EGF_3"/>
    <property type="match status" value="1"/>
</dbReference>
<dbReference type="InterPro" id="IPR008271">
    <property type="entry name" value="Ser/Thr_kinase_AS"/>
</dbReference>
<comment type="caution">
    <text evidence="19">The sequence shown here is derived from an EMBL/GenBank/DDBJ whole genome shotgun (WGS) entry which is preliminary data.</text>
</comment>
<evidence type="ECO:0000256" key="6">
    <source>
        <dbReference type="ARBA" id="ARBA00022777"/>
    </source>
</evidence>
<evidence type="ECO:0000256" key="14">
    <source>
        <dbReference type="SAM" id="SignalP"/>
    </source>
</evidence>
<dbReference type="CDD" id="cd00028">
    <property type="entry name" value="B_lectin"/>
    <property type="match status" value="1"/>
</dbReference>
<feature type="domain" description="Apple" evidence="18">
    <location>
        <begin position="346"/>
        <end position="427"/>
    </location>
</feature>
<dbReference type="InterPro" id="IPR001480">
    <property type="entry name" value="Bulb-type_lectin_dom"/>
</dbReference>
<dbReference type="PIRSF" id="PIRSF000641">
    <property type="entry name" value="SRK"/>
    <property type="match status" value="1"/>
</dbReference>
<evidence type="ECO:0000256" key="2">
    <source>
        <dbReference type="ARBA" id="ARBA00022527"/>
    </source>
</evidence>